<dbReference type="AlphaFoldDB" id="A0A0F8ZX94"/>
<keyword evidence="1" id="KW-0812">Transmembrane</keyword>
<name>A0A0F8ZX94_9ZZZZ</name>
<feature type="transmembrane region" description="Helical" evidence="1">
    <location>
        <begin position="216"/>
        <end position="234"/>
    </location>
</feature>
<feature type="transmembrane region" description="Helical" evidence="1">
    <location>
        <begin position="46"/>
        <end position="72"/>
    </location>
</feature>
<feature type="non-terminal residue" evidence="2">
    <location>
        <position position="1"/>
    </location>
</feature>
<evidence type="ECO:0000313" key="2">
    <source>
        <dbReference type="EMBL" id="KKK98448.1"/>
    </source>
</evidence>
<protein>
    <submittedName>
        <fullName evidence="2">Uncharacterized protein</fullName>
    </submittedName>
</protein>
<evidence type="ECO:0000256" key="1">
    <source>
        <dbReference type="SAM" id="Phobius"/>
    </source>
</evidence>
<organism evidence="2">
    <name type="scientific">marine sediment metagenome</name>
    <dbReference type="NCBI Taxonomy" id="412755"/>
    <lineage>
        <taxon>unclassified sequences</taxon>
        <taxon>metagenomes</taxon>
        <taxon>ecological metagenomes</taxon>
    </lineage>
</organism>
<keyword evidence="1" id="KW-1133">Transmembrane helix</keyword>
<feature type="transmembrane region" description="Helical" evidence="1">
    <location>
        <begin position="78"/>
        <end position="97"/>
    </location>
</feature>
<keyword evidence="1" id="KW-0472">Membrane</keyword>
<gene>
    <name evidence="2" type="ORF">LCGC14_2642640</name>
</gene>
<feature type="transmembrane region" description="Helical" evidence="1">
    <location>
        <begin position="192"/>
        <end position="210"/>
    </location>
</feature>
<dbReference type="EMBL" id="LAZR01045613">
    <property type="protein sequence ID" value="KKK98448.1"/>
    <property type="molecule type" value="Genomic_DNA"/>
</dbReference>
<reference evidence="2" key="1">
    <citation type="journal article" date="2015" name="Nature">
        <title>Complex archaea that bridge the gap between prokaryotes and eukaryotes.</title>
        <authorList>
            <person name="Spang A."/>
            <person name="Saw J.H."/>
            <person name="Jorgensen S.L."/>
            <person name="Zaremba-Niedzwiedzka K."/>
            <person name="Martijn J."/>
            <person name="Lind A.E."/>
            <person name="van Eijk R."/>
            <person name="Schleper C."/>
            <person name="Guy L."/>
            <person name="Ettema T.J."/>
        </authorList>
    </citation>
    <scope>NUCLEOTIDE SEQUENCE</scope>
</reference>
<feature type="transmembrane region" description="Helical" evidence="1">
    <location>
        <begin position="118"/>
        <end position="137"/>
    </location>
</feature>
<accession>A0A0F8ZX94</accession>
<comment type="caution">
    <text evidence="2">The sequence shown here is derived from an EMBL/GenBank/DDBJ whole genome shotgun (WGS) entry which is preliminary data.</text>
</comment>
<feature type="transmembrane region" description="Helical" evidence="1">
    <location>
        <begin position="166"/>
        <end position="185"/>
    </location>
</feature>
<proteinExistence type="predicted"/>
<sequence>ILYFYNFLKIYATTYKQEMLGLILFIFIAPTLILGFVPLTDSAGMFFIVLALYQYSIKSNIFIRIVTISIGILARETVFFIVPLIIIWSFMDIPNIFKKHGFKKFKNWDVSWKRLFKELTLLPVIPFTVLIILKMWAPEDFLTIPTITNINININNLMTERTLTTIGQLLIIGIIGIYGNFKWILYRDKQVWKLLFGIIIFSIPLFYTFLYENISFRFFWIFFVFAIPLMINSIDKLGEMYL</sequence>
<feature type="transmembrane region" description="Helical" evidence="1">
    <location>
        <begin position="20"/>
        <end position="39"/>
    </location>
</feature>